<name>A0ABT6S2R9_9ACTN</name>
<evidence type="ECO:0000256" key="1">
    <source>
        <dbReference type="SAM" id="MobiDB-lite"/>
    </source>
</evidence>
<evidence type="ECO:0000256" key="2">
    <source>
        <dbReference type="SAM" id="SignalP"/>
    </source>
</evidence>
<reference evidence="3 4" key="1">
    <citation type="submission" date="2023-05" db="EMBL/GenBank/DDBJ databases">
        <title>Draft genome sequence of Streptomyces sp. B-S-A6 isolated from a cave soil in Thailand.</title>
        <authorList>
            <person name="Chamroensaksri N."/>
            <person name="Muangham S."/>
        </authorList>
    </citation>
    <scope>NUCLEOTIDE SEQUENCE [LARGE SCALE GENOMIC DNA]</scope>
    <source>
        <strain evidence="3 4">B-S-A6</strain>
    </source>
</reference>
<feature type="region of interest" description="Disordered" evidence="1">
    <location>
        <begin position="25"/>
        <end position="48"/>
    </location>
</feature>
<organism evidence="3 4">
    <name type="scientific">Streptomyces cavernicola</name>
    <dbReference type="NCBI Taxonomy" id="3043613"/>
    <lineage>
        <taxon>Bacteria</taxon>
        <taxon>Bacillati</taxon>
        <taxon>Actinomycetota</taxon>
        <taxon>Actinomycetes</taxon>
        <taxon>Kitasatosporales</taxon>
        <taxon>Streptomycetaceae</taxon>
        <taxon>Streptomyces</taxon>
    </lineage>
</organism>
<evidence type="ECO:0000313" key="3">
    <source>
        <dbReference type="EMBL" id="MDI3402367.1"/>
    </source>
</evidence>
<feature type="chain" id="PRO_5047295495" evidence="2">
    <location>
        <begin position="19"/>
        <end position="48"/>
    </location>
</feature>
<sequence length="48" mass="4716">MALSVHVSAVAAVVTLTAALLLTETANQDGTSGSPSGTGTPVTYLDRA</sequence>
<feature type="compositionally biased region" description="Low complexity" evidence="1">
    <location>
        <begin position="25"/>
        <end position="41"/>
    </location>
</feature>
<gene>
    <name evidence="3" type="ORF">QIS96_00755</name>
</gene>
<keyword evidence="2" id="KW-0732">Signal</keyword>
<keyword evidence="4" id="KW-1185">Reference proteome</keyword>
<feature type="signal peptide" evidence="2">
    <location>
        <begin position="1"/>
        <end position="18"/>
    </location>
</feature>
<dbReference type="RefSeq" id="WP_282540326.1">
    <property type="nucleotide sequence ID" value="NZ_JASCIQ010000001.1"/>
</dbReference>
<protein>
    <submittedName>
        <fullName evidence="3">Uncharacterized protein</fullName>
    </submittedName>
</protein>
<evidence type="ECO:0000313" key="4">
    <source>
        <dbReference type="Proteomes" id="UP001223978"/>
    </source>
</evidence>
<proteinExistence type="predicted"/>
<accession>A0ABT6S2R9</accession>
<dbReference type="Proteomes" id="UP001223978">
    <property type="component" value="Unassembled WGS sequence"/>
</dbReference>
<dbReference type="EMBL" id="JASCIQ010000001">
    <property type="protein sequence ID" value="MDI3402367.1"/>
    <property type="molecule type" value="Genomic_DNA"/>
</dbReference>
<comment type="caution">
    <text evidence="3">The sequence shown here is derived from an EMBL/GenBank/DDBJ whole genome shotgun (WGS) entry which is preliminary data.</text>
</comment>